<sequence>MCRQVKKRCVSKDRHAVGGYEKRNFDGDILTEDMLMEVIRKRIPMEAVLLNFLLDLSPRQPLKKINALRARVSTWKQRIEKNLDQQDAQPPFDIHEYGQWTSDKLSQDADVGNAMTFTYAVRGPEKHEVARTFSTLLQLVE</sequence>
<dbReference type="PANTHER" id="PTHR14324:SF3">
    <property type="entry name" value="CONDENSIN-2 COMPLEX SUBUNIT H2"/>
    <property type="match status" value="1"/>
</dbReference>
<reference evidence="2" key="1">
    <citation type="journal article" date="2019" name="Sci. Rep.">
        <title>Draft genome of Tanacetum cinerariifolium, the natural source of mosquito coil.</title>
        <authorList>
            <person name="Yamashiro T."/>
            <person name="Shiraishi A."/>
            <person name="Satake H."/>
            <person name="Nakayama K."/>
        </authorList>
    </citation>
    <scope>NUCLEOTIDE SEQUENCE</scope>
</reference>
<dbReference type="AlphaFoldDB" id="A0A6L2LVP4"/>
<dbReference type="InterPro" id="IPR031739">
    <property type="entry name" value="Ncaph2"/>
</dbReference>
<evidence type="ECO:0000313" key="2">
    <source>
        <dbReference type="EMBL" id="GEU64492.1"/>
    </source>
</evidence>
<name>A0A6L2LVP4_TANCI</name>
<evidence type="ECO:0000259" key="1">
    <source>
        <dbReference type="Pfam" id="PF16858"/>
    </source>
</evidence>
<dbReference type="GO" id="GO:0003682">
    <property type="term" value="F:chromatin binding"/>
    <property type="evidence" value="ECO:0007669"/>
    <property type="project" value="TreeGrafter"/>
</dbReference>
<dbReference type="InterPro" id="IPR031737">
    <property type="entry name" value="CNDH2_C"/>
</dbReference>
<dbReference type="GO" id="GO:0005634">
    <property type="term" value="C:nucleus"/>
    <property type="evidence" value="ECO:0007669"/>
    <property type="project" value="TreeGrafter"/>
</dbReference>
<comment type="caution">
    <text evidence="2">The sequence shown here is derived from an EMBL/GenBank/DDBJ whole genome shotgun (WGS) entry which is preliminary data.</text>
</comment>
<feature type="domain" description="Condensin-2 complex subunit H2 C-terminal" evidence="1">
    <location>
        <begin position="64"/>
        <end position="140"/>
    </location>
</feature>
<dbReference type="GO" id="GO:0010032">
    <property type="term" value="P:meiotic chromosome condensation"/>
    <property type="evidence" value="ECO:0007669"/>
    <property type="project" value="TreeGrafter"/>
</dbReference>
<dbReference type="GO" id="GO:0051306">
    <property type="term" value="P:mitotic sister chromatid separation"/>
    <property type="evidence" value="ECO:0007669"/>
    <property type="project" value="TreeGrafter"/>
</dbReference>
<organism evidence="2">
    <name type="scientific">Tanacetum cinerariifolium</name>
    <name type="common">Dalmatian daisy</name>
    <name type="synonym">Chrysanthemum cinerariifolium</name>
    <dbReference type="NCBI Taxonomy" id="118510"/>
    <lineage>
        <taxon>Eukaryota</taxon>
        <taxon>Viridiplantae</taxon>
        <taxon>Streptophyta</taxon>
        <taxon>Embryophyta</taxon>
        <taxon>Tracheophyta</taxon>
        <taxon>Spermatophyta</taxon>
        <taxon>Magnoliopsida</taxon>
        <taxon>eudicotyledons</taxon>
        <taxon>Gunneridae</taxon>
        <taxon>Pentapetalae</taxon>
        <taxon>asterids</taxon>
        <taxon>campanulids</taxon>
        <taxon>Asterales</taxon>
        <taxon>Asteraceae</taxon>
        <taxon>Asteroideae</taxon>
        <taxon>Anthemideae</taxon>
        <taxon>Anthemidinae</taxon>
        <taxon>Tanacetum</taxon>
    </lineage>
</organism>
<dbReference type="Pfam" id="PF16858">
    <property type="entry name" value="CNDH2_C"/>
    <property type="match status" value="1"/>
</dbReference>
<dbReference type="EMBL" id="BKCJ010005030">
    <property type="protein sequence ID" value="GEU64492.1"/>
    <property type="molecule type" value="Genomic_DNA"/>
</dbReference>
<protein>
    <submittedName>
        <fullName evidence="2">Condensin-2 complex subunit H2</fullName>
    </submittedName>
</protein>
<dbReference type="GO" id="GO:0000796">
    <property type="term" value="C:condensin complex"/>
    <property type="evidence" value="ECO:0007669"/>
    <property type="project" value="TreeGrafter"/>
</dbReference>
<proteinExistence type="predicted"/>
<accession>A0A6L2LVP4</accession>
<dbReference type="PANTHER" id="PTHR14324">
    <property type="entry name" value="CONDENSIN-2 COMPLEX SUBUNIT H2"/>
    <property type="match status" value="1"/>
</dbReference>
<gene>
    <name evidence="2" type="ORF">Tci_036470</name>
</gene>